<dbReference type="InterPro" id="IPR017970">
    <property type="entry name" value="Homeobox_CS"/>
</dbReference>
<comment type="subcellular location">
    <subcellularLocation>
        <location evidence="1 5 6">Nucleus</location>
    </subcellularLocation>
</comment>
<evidence type="ECO:0000313" key="12">
    <source>
        <dbReference type="EMBL" id="CAF1048397.1"/>
    </source>
</evidence>
<dbReference type="GO" id="GO:0000981">
    <property type="term" value="F:DNA-binding transcription factor activity, RNA polymerase II-specific"/>
    <property type="evidence" value="ECO:0007669"/>
    <property type="project" value="InterPro"/>
</dbReference>
<dbReference type="SMART" id="SM00352">
    <property type="entry name" value="POU"/>
    <property type="match status" value="1"/>
</dbReference>
<dbReference type="FunFam" id="1.10.260.40:FF:000001">
    <property type="entry name" value="POU domain protein"/>
    <property type="match status" value="1"/>
</dbReference>
<keyword evidence="3 5" id="KW-0371">Homeobox</keyword>
<feature type="DNA-binding region" description="Homeobox" evidence="5">
    <location>
        <begin position="325"/>
        <end position="384"/>
    </location>
</feature>
<evidence type="ECO:0000256" key="2">
    <source>
        <dbReference type="ARBA" id="ARBA00023125"/>
    </source>
</evidence>
<dbReference type="PROSITE" id="PS51179">
    <property type="entry name" value="POU_3"/>
    <property type="match status" value="1"/>
</dbReference>
<evidence type="ECO:0000313" key="15">
    <source>
        <dbReference type="Proteomes" id="UP000663829"/>
    </source>
</evidence>
<dbReference type="EMBL" id="CAJOBC010004186">
    <property type="protein sequence ID" value="CAF3818107.1"/>
    <property type="molecule type" value="Genomic_DNA"/>
</dbReference>
<dbReference type="PRINTS" id="PR00028">
    <property type="entry name" value="POUDOMAIN"/>
</dbReference>
<dbReference type="PROSITE" id="PS00027">
    <property type="entry name" value="HOMEOBOX_1"/>
    <property type="match status" value="1"/>
</dbReference>
<keyword evidence="4 5" id="KW-0539">Nucleus</keyword>
<dbReference type="CDD" id="cd00086">
    <property type="entry name" value="homeodomain"/>
    <property type="match status" value="1"/>
</dbReference>
<name>A0A814KAF3_9BILA</name>
<feature type="domain" description="Homeobox" evidence="9">
    <location>
        <begin position="323"/>
        <end position="383"/>
    </location>
</feature>
<feature type="region of interest" description="Disordered" evidence="8">
    <location>
        <begin position="178"/>
        <end position="233"/>
    </location>
</feature>
<dbReference type="EMBL" id="CAJNOQ010004186">
    <property type="protein sequence ID" value="CAF1048397.1"/>
    <property type="molecule type" value="Genomic_DNA"/>
</dbReference>
<feature type="region of interest" description="Disordered" evidence="8">
    <location>
        <begin position="1"/>
        <end position="23"/>
    </location>
</feature>
<dbReference type="Gene3D" id="1.10.260.40">
    <property type="entry name" value="lambda repressor-like DNA-binding domains"/>
    <property type="match status" value="1"/>
</dbReference>
<evidence type="ECO:0000256" key="1">
    <source>
        <dbReference type="ARBA" id="ARBA00004123"/>
    </source>
</evidence>
<reference evidence="12" key="1">
    <citation type="submission" date="2021-02" db="EMBL/GenBank/DDBJ databases">
        <authorList>
            <person name="Nowell W R."/>
        </authorList>
    </citation>
    <scope>NUCLEOTIDE SEQUENCE</scope>
</reference>
<protein>
    <recommendedName>
        <fullName evidence="7">POU domain protein</fullName>
    </recommendedName>
</protein>
<dbReference type="InterPro" id="IPR000327">
    <property type="entry name" value="POU_dom"/>
</dbReference>
<dbReference type="SUPFAM" id="SSF47413">
    <property type="entry name" value="lambda repressor-like DNA-binding domains"/>
    <property type="match status" value="1"/>
</dbReference>
<keyword evidence="7" id="KW-0804">Transcription</keyword>
<dbReference type="PROSITE" id="PS50071">
    <property type="entry name" value="HOMEOBOX_2"/>
    <property type="match status" value="1"/>
</dbReference>
<evidence type="ECO:0000256" key="4">
    <source>
        <dbReference type="ARBA" id="ARBA00023242"/>
    </source>
</evidence>
<evidence type="ECO:0000313" key="13">
    <source>
        <dbReference type="EMBL" id="CAF3660632.1"/>
    </source>
</evidence>
<feature type="domain" description="POU-specific" evidence="10">
    <location>
        <begin position="233"/>
        <end position="307"/>
    </location>
</feature>
<organism evidence="12 15">
    <name type="scientific">Didymodactylos carnosus</name>
    <dbReference type="NCBI Taxonomy" id="1234261"/>
    <lineage>
        <taxon>Eukaryota</taxon>
        <taxon>Metazoa</taxon>
        <taxon>Spiralia</taxon>
        <taxon>Gnathifera</taxon>
        <taxon>Rotifera</taxon>
        <taxon>Eurotatoria</taxon>
        <taxon>Bdelloidea</taxon>
        <taxon>Philodinida</taxon>
        <taxon>Philodinidae</taxon>
        <taxon>Didymodactylos</taxon>
    </lineage>
</organism>
<evidence type="ECO:0000256" key="3">
    <source>
        <dbReference type="ARBA" id="ARBA00023155"/>
    </source>
</evidence>
<comment type="similarity">
    <text evidence="7">Belongs to the POU transcription factor family.</text>
</comment>
<dbReference type="Proteomes" id="UP000663829">
    <property type="component" value="Unassembled WGS sequence"/>
</dbReference>
<evidence type="ECO:0000313" key="11">
    <source>
        <dbReference type="EMBL" id="CAF0876212.1"/>
    </source>
</evidence>
<feature type="compositionally biased region" description="Polar residues" evidence="8">
    <location>
        <begin position="83"/>
        <end position="92"/>
    </location>
</feature>
<gene>
    <name evidence="12" type="ORF">GPM918_LOCUS16152</name>
    <name evidence="11" type="ORF">OVA965_LOCUS8386</name>
    <name evidence="14" type="ORF">SRO942_LOCUS16152</name>
    <name evidence="13" type="ORF">TMI583_LOCUS8382</name>
</gene>
<evidence type="ECO:0000259" key="10">
    <source>
        <dbReference type="PROSITE" id="PS51179"/>
    </source>
</evidence>
<dbReference type="Proteomes" id="UP000677228">
    <property type="component" value="Unassembled WGS sequence"/>
</dbReference>
<dbReference type="GO" id="GO:0000978">
    <property type="term" value="F:RNA polymerase II cis-regulatory region sequence-specific DNA binding"/>
    <property type="evidence" value="ECO:0007669"/>
    <property type="project" value="TreeGrafter"/>
</dbReference>
<evidence type="ECO:0000313" key="14">
    <source>
        <dbReference type="EMBL" id="CAF3818107.1"/>
    </source>
</evidence>
<dbReference type="AlphaFoldDB" id="A0A814KAF3"/>
<dbReference type="PROSITE" id="PS00035">
    <property type="entry name" value="POU_1"/>
    <property type="match status" value="1"/>
</dbReference>
<dbReference type="EMBL" id="CAJNOK010002817">
    <property type="protein sequence ID" value="CAF0876212.1"/>
    <property type="molecule type" value="Genomic_DNA"/>
</dbReference>
<dbReference type="Pfam" id="PF00157">
    <property type="entry name" value="Pou"/>
    <property type="match status" value="1"/>
</dbReference>
<dbReference type="OrthoDB" id="6358449at2759"/>
<dbReference type="SUPFAM" id="SSF46689">
    <property type="entry name" value="Homeodomain-like"/>
    <property type="match status" value="1"/>
</dbReference>
<keyword evidence="2 5" id="KW-0238">DNA-binding</keyword>
<dbReference type="SMART" id="SM00389">
    <property type="entry name" value="HOX"/>
    <property type="match status" value="1"/>
</dbReference>
<evidence type="ECO:0000256" key="5">
    <source>
        <dbReference type="PROSITE-ProRule" id="PRU00108"/>
    </source>
</evidence>
<proteinExistence type="inferred from homology"/>
<dbReference type="InterPro" id="IPR013847">
    <property type="entry name" value="POU"/>
</dbReference>
<dbReference type="Pfam" id="PF00046">
    <property type="entry name" value="Homeodomain"/>
    <property type="match status" value="1"/>
</dbReference>
<dbReference type="InterPro" id="IPR009057">
    <property type="entry name" value="Homeodomain-like_sf"/>
</dbReference>
<sequence length="461" mass="51988">MTTITSSNQYSLHHHHHHHHLHPLSPQSVLTIQNTAVVAQPGSSPAIPYDATPPYHFYSSSASKELYNNSNDIKWNHHHHHQQQSYLIQDSNSPPPQLTNKTPTSGGSNTPSPPHSPLWHQQQQSGVIMQHKDKDGTQTQNGYIRNLPGQSQNNFLSPWPLSTNNGFNHPYFHAAVAHNHSHHQHHPSHELHLQQSQSHPGGQQYVNPNDPLIGSLMSGNGSGGRDDDCQSEEEQIDNNDLDRFAKQFKQRRIKLGYTQADVGLALGNLYGNVFSQTTICRFEALQLSFKNMCKLKPLLQKWLEDSESQTGTSNSMEKIAASGRKRKKRTSIEVSIKQALEINFSRNPKPAAQDIAALADQLGLEKEVVRVWFCNRRQKEKRVTPPIGDQKNGNDEQTTVDMFGFQEGRNVGTDENERLPLLEHMGMNNFHPHAHYHPQQFKQRLSPSPNVNDSSTLYGGR</sequence>
<feature type="compositionally biased region" description="Basic residues" evidence="8">
    <location>
        <begin position="12"/>
        <end position="22"/>
    </location>
</feature>
<dbReference type="InterPro" id="IPR001356">
    <property type="entry name" value="HD"/>
</dbReference>
<dbReference type="PANTHER" id="PTHR11636">
    <property type="entry name" value="POU DOMAIN"/>
    <property type="match status" value="1"/>
</dbReference>
<dbReference type="PANTHER" id="PTHR11636:SF89">
    <property type="entry name" value="POU DOMAIN PROTEIN 2, ISOFORM B-RELATED"/>
    <property type="match status" value="1"/>
</dbReference>
<feature type="compositionally biased region" description="Polar residues" evidence="8">
    <location>
        <begin position="1"/>
        <end position="11"/>
    </location>
</feature>
<dbReference type="Gene3D" id="1.10.10.60">
    <property type="entry name" value="Homeodomain-like"/>
    <property type="match status" value="1"/>
</dbReference>
<dbReference type="EMBL" id="CAJOBA010002817">
    <property type="protein sequence ID" value="CAF3660632.1"/>
    <property type="molecule type" value="Genomic_DNA"/>
</dbReference>
<dbReference type="GO" id="GO:0005634">
    <property type="term" value="C:nucleus"/>
    <property type="evidence" value="ECO:0007669"/>
    <property type="project" value="UniProtKB-SubCell"/>
</dbReference>
<feature type="compositionally biased region" description="Polar residues" evidence="8">
    <location>
        <begin position="440"/>
        <end position="461"/>
    </location>
</feature>
<dbReference type="InterPro" id="IPR010982">
    <property type="entry name" value="Lambda_DNA-bd_dom_sf"/>
</dbReference>
<dbReference type="InterPro" id="IPR050255">
    <property type="entry name" value="POU_domain_TF"/>
</dbReference>
<dbReference type="PROSITE" id="PS00465">
    <property type="entry name" value="POU_2"/>
    <property type="match status" value="1"/>
</dbReference>
<keyword evidence="15" id="KW-1185">Reference proteome</keyword>
<evidence type="ECO:0000256" key="8">
    <source>
        <dbReference type="SAM" id="MobiDB-lite"/>
    </source>
</evidence>
<evidence type="ECO:0000259" key="9">
    <source>
        <dbReference type="PROSITE" id="PS50071"/>
    </source>
</evidence>
<feature type="region of interest" description="Disordered" evidence="8">
    <location>
        <begin position="430"/>
        <end position="461"/>
    </location>
</feature>
<evidence type="ECO:0000256" key="6">
    <source>
        <dbReference type="RuleBase" id="RU000682"/>
    </source>
</evidence>
<evidence type="ECO:0000256" key="7">
    <source>
        <dbReference type="RuleBase" id="RU361194"/>
    </source>
</evidence>
<feature type="region of interest" description="Disordered" evidence="8">
    <location>
        <begin position="78"/>
        <end position="150"/>
    </location>
</feature>
<dbReference type="Proteomes" id="UP000682733">
    <property type="component" value="Unassembled WGS sequence"/>
</dbReference>
<dbReference type="Proteomes" id="UP000681722">
    <property type="component" value="Unassembled WGS sequence"/>
</dbReference>
<accession>A0A814KAF3</accession>
<feature type="compositionally biased region" description="Polar residues" evidence="8">
    <location>
        <begin position="137"/>
        <end position="150"/>
    </location>
</feature>
<comment type="caution">
    <text evidence="12">The sequence shown here is derived from an EMBL/GenBank/DDBJ whole genome shotgun (WGS) entry which is preliminary data.</text>
</comment>